<gene>
    <name evidence="8" type="ORF">NZD88_04665</name>
</gene>
<dbReference type="PANTHER" id="PTHR43787:SF3">
    <property type="entry name" value="ARYLSULFATASE REGULATORY PROTEIN"/>
    <property type="match status" value="1"/>
</dbReference>
<evidence type="ECO:0000259" key="7">
    <source>
        <dbReference type="PROSITE" id="PS51918"/>
    </source>
</evidence>
<evidence type="ECO:0000256" key="3">
    <source>
        <dbReference type="ARBA" id="ARBA00022691"/>
    </source>
</evidence>
<proteinExistence type="predicted"/>
<dbReference type="PANTHER" id="PTHR43787">
    <property type="entry name" value="FEMO COFACTOR BIOSYNTHESIS PROTEIN NIFB-RELATED"/>
    <property type="match status" value="1"/>
</dbReference>
<comment type="caution">
    <text evidence="8">The sequence shown here is derived from an EMBL/GenBank/DDBJ whole genome shotgun (WGS) entry which is preliminary data.</text>
</comment>
<evidence type="ECO:0000313" key="8">
    <source>
        <dbReference type="EMBL" id="MCT2406848.1"/>
    </source>
</evidence>
<dbReference type="SFLD" id="SFLDG01067">
    <property type="entry name" value="SPASM/twitch_domain_containing"/>
    <property type="match status" value="1"/>
</dbReference>
<dbReference type="SFLD" id="SFLDS00029">
    <property type="entry name" value="Radical_SAM"/>
    <property type="match status" value="1"/>
</dbReference>
<dbReference type="NCBIfam" id="TIGR04085">
    <property type="entry name" value="rSAM_more_4Fe4S"/>
    <property type="match status" value="1"/>
</dbReference>
<dbReference type="CDD" id="cd01335">
    <property type="entry name" value="Radical_SAM"/>
    <property type="match status" value="1"/>
</dbReference>
<evidence type="ECO:0000256" key="1">
    <source>
        <dbReference type="ARBA" id="ARBA00001966"/>
    </source>
</evidence>
<reference evidence="8" key="1">
    <citation type="submission" date="2022-08" db="EMBL/GenBank/DDBJ databases">
        <title>Chryseobacterium antibioticum,isolated from the rhizosphere soil of Pyrola in Tibet.</title>
        <authorList>
            <person name="Kan Y."/>
        </authorList>
    </citation>
    <scope>NUCLEOTIDE SEQUENCE</scope>
    <source>
        <strain evidence="8">Pc2-12</strain>
    </source>
</reference>
<keyword evidence="3" id="KW-0949">S-adenosyl-L-methionine</keyword>
<keyword evidence="2" id="KW-0004">4Fe-4S</keyword>
<dbReference type="InterPro" id="IPR007197">
    <property type="entry name" value="rSAM"/>
</dbReference>
<dbReference type="RefSeq" id="WP_259827802.1">
    <property type="nucleotide sequence ID" value="NZ_JANZQH010000002.1"/>
</dbReference>
<keyword evidence="9" id="KW-1185">Reference proteome</keyword>
<evidence type="ECO:0000256" key="6">
    <source>
        <dbReference type="ARBA" id="ARBA00023014"/>
    </source>
</evidence>
<dbReference type="Gene3D" id="3.20.20.70">
    <property type="entry name" value="Aldolase class I"/>
    <property type="match status" value="1"/>
</dbReference>
<dbReference type="EMBL" id="JANZQH010000002">
    <property type="protein sequence ID" value="MCT2406848.1"/>
    <property type="molecule type" value="Genomic_DNA"/>
</dbReference>
<evidence type="ECO:0000256" key="2">
    <source>
        <dbReference type="ARBA" id="ARBA00022485"/>
    </source>
</evidence>
<name>A0ABT2IDZ3_9FLAO</name>
<evidence type="ECO:0000256" key="5">
    <source>
        <dbReference type="ARBA" id="ARBA00023004"/>
    </source>
</evidence>
<keyword evidence="5" id="KW-0408">Iron</keyword>
<dbReference type="Proteomes" id="UP001142057">
    <property type="component" value="Unassembled WGS sequence"/>
</dbReference>
<dbReference type="PROSITE" id="PS51918">
    <property type="entry name" value="RADICAL_SAM"/>
    <property type="match status" value="1"/>
</dbReference>
<accession>A0ABT2IDZ3</accession>
<protein>
    <submittedName>
        <fullName evidence="8">Radical SAM protein</fullName>
    </submittedName>
</protein>
<dbReference type="InterPro" id="IPR058240">
    <property type="entry name" value="rSAM_sf"/>
</dbReference>
<keyword evidence="6" id="KW-0411">Iron-sulfur</keyword>
<keyword evidence="4" id="KW-0479">Metal-binding</keyword>
<evidence type="ECO:0000313" key="9">
    <source>
        <dbReference type="Proteomes" id="UP001142057"/>
    </source>
</evidence>
<organism evidence="8 9">
    <name type="scientific">Chryseobacterium pyrolae</name>
    <dbReference type="NCBI Taxonomy" id="2987481"/>
    <lineage>
        <taxon>Bacteria</taxon>
        <taxon>Pseudomonadati</taxon>
        <taxon>Bacteroidota</taxon>
        <taxon>Flavobacteriia</taxon>
        <taxon>Flavobacteriales</taxon>
        <taxon>Weeksellaceae</taxon>
        <taxon>Chryseobacterium group</taxon>
        <taxon>Chryseobacterium</taxon>
    </lineage>
</organism>
<dbReference type="Pfam" id="PF04055">
    <property type="entry name" value="Radical_SAM"/>
    <property type="match status" value="1"/>
</dbReference>
<comment type="cofactor">
    <cofactor evidence="1">
        <name>[4Fe-4S] cluster</name>
        <dbReference type="ChEBI" id="CHEBI:49883"/>
    </cofactor>
</comment>
<evidence type="ECO:0000256" key="4">
    <source>
        <dbReference type="ARBA" id="ARBA00022723"/>
    </source>
</evidence>
<dbReference type="SUPFAM" id="SSF102114">
    <property type="entry name" value="Radical SAM enzymes"/>
    <property type="match status" value="1"/>
</dbReference>
<dbReference type="InterPro" id="IPR023885">
    <property type="entry name" value="4Fe4S-binding_SPASM_dom"/>
</dbReference>
<dbReference type="InterPro" id="IPR013785">
    <property type="entry name" value="Aldolase_TIM"/>
</dbReference>
<sequence length="431" mass="50142">MKASQFNSFFFYEEKQIGYNAFTNEFLLLEPELYDLYNAAKHENNWKELQTIHHDFHSFLVDKGFIVDENDNEVEKVKDLVQKIDKDNDELFELTINPTMNCNFKCWYCYETHIKASKMSKETINNIISLVDNILIDKPNLKEFHLQWFGGEPLLYFDATVVPLLKGIYPKMIERGIAFSSGFTSNGLLINQNMLDVCKSLGVNHFQITLDGHRERHNQVRYVSKERGSYDEIVNNIKLCTKNEITTSARINVSEETLDNLSKILDDFIDLDDKSKEYLNFSFHEVWQEEKDIDSDIQNEVNLFRDHGLNTLYKGVNLDTVRSSCYADKKNHATINYNGEVFKCTARDFESESREGLLNSNGVIEWNEKYENRMNSKFKNAPCLSCKILPICNGGCSQQAIEHKGREYCVHGFDENKKLEVIKDKFLYAIS</sequence>
<feature type="domain" description="Radical SAM core" evidence="7">
    <location>
        <begin position="86"/>
        <end position="319"/>
    </location>
</feature>